<proteinExistence type="predicted"/>
<dbReference type="EMBL" id="BAAAMR010000077">
    <property type="protein sequence ID" value="GAA2157903.1"/>
    <property type="molecule type" value="Genomic_DNA"/>
</dbReference>
<evidence type="ECO:0000313" key="3">
    <source>
        <dbReference type="Proteomes" id="UP001501020"/>
    </source>
</evidence>
<sequence>MFGEDLGVQVEDLRLAVGSVVVTVRSVVAGGVRVGLVHALHTKTAMRIWHEPFQFTQGSGRECCPRRKRSPLRRPLRGPAPLFGSVLSVAAVAVALVAAAGVAVEDAQDLARA</sequence>
<keyword evidence="3" id="KW-1185">Reference proteome</keyword>
<reference evidence="3" key="1">
    <citation type="journal article" date="2019" name="Int. J. Syst. Evol. Microbiol.">
        <title>The Global Catalogue of Microorganisms (GCM) 10K type strain sequencing project: providing services to taxonomists for standard genome sequencing and annotation.</title>
        <authorList>
            <consortium name="The Broad Institute Genomics Platform"/>
            <consortium name="The Broad Institute Genome Sequencing Center for Infectious Disease"/>
            <person name="Wu L."/>
            <person name="Ma J."/>
        </authorList>
    </citation>
    <scope>NUCLEOTIDE SEQUENCE [LARGE SCALE GENOMIC DNA]</scope>
    <source>
        <strain evidence="3">JCM 13850</strain>
    </source>
</reference>
<gene>
    <name evidence="2" type="ORF">GCM10009727_68200</name>
</gene>
<dbReference type="Proteomes" id="UP001501020">
    <property type="component" value="Unassembled WGS sequence"/>
</dbReference>
<evidence type="ECO:0000256" key="1">
    <source>
        <dbReference type="SAM" id="Phobius"/>
    </source>
</evidence>
<accession>A0ABP5M4W9</accession>
<feature type="transmembrane region" description="Helical" evidence="1">
    <location>
        <begin position="82"/>
        <end position="104"/>
    </location>
</feature>
<organism evidence="2 3">
    <name type="scientific">Actinomadura napierensis</name>
    <dbReference type="NCBI Taxonomy" id="267854"/>
    <lineage>
        <taxon>Bacteria</taxon>
        <taxon>Bacillati</taxon>
        <taxon>Actinomycetota</taxon>
        <taxon>Actinomycetes</taxon>
        <taxon>Streptosporangiales</taxon>
        <taxon>Thermomonosporaceae</taxon>
        <taxon>Actinomadura</taxon>
    </lineage>
</organism>
<name>A0ABP5M4W9_9ACTN</name>
<protein>
    <submittedName>
        <fullName evidence="2">Uncharacterized protein</fullName>
    </submittedName>
</protein>
<evidence type="ECO:0000313" key="2">
    <source>
        <dbReference type="EMBL" id="GAA2157903.1"/>
    </source>
</evidence>
<comment type="caution">
    <text evidence="2">The sequence shown here is derived from an EMBL/GenBank/DDBJ whole genome shotgun (WGS) entry which is preliminary data.</text>
</comment>
<keyword evidence="1" id="KW-0812">Transmembrane</keyword>
<keyword evidence="1" id="KW-0472">Membrane</keyword>
<keyword evidence="1" id="KW-1133">Transmembrane helix</keyword>